<dbReference type="EMBL" id="BTRK01000006">
    <property type="protein sequence ID" value="GMR61570.1"/>
    <property type="molecule type" value="Genomic_DNA"/>
</dbReference>
<keyword evidence="2" id="KW-0560">Oxidoreductase</keyword>
<feature type="non-terminal residue" evidence="3">
    <location>
        <position position="143"/>
    </location>
</feature>
<feature type="non-terminal residue" evidence="3">
    <location>
        <position position="1"/>
    </location>
</feature>
<dbReference type="Gene3D" id="3.90.180.10">
    <property type="entry name" value="Medium-chain alcohol dehydrogenases, catalytic domain"/>
    <property type="match status" value="1"/>
</dbReference>
<dbReference type="GO" id="GO:0005739">
    <property type="term" value="C:mitochondrion"/>
    <property type="evidence" value="ECO:0007669"/>
    <property type="project" value="TreeGrafter"/>
</dbReference>
<dbReference type="SUPFAM" id="SSF51735">
    <property type="entry name" value="NAD(P)-binding Rossmann-fold domains"/>
    <property type="match status" value="1"/>
</dbReference>
<gene>
    <name evidence="3" type="ORF">PMAYCL1PPCAC_31765</name>
</gene>
<accession>A0AAN5DG97</accession>
<dbReference type="GO" id="GO:0006631">
    <property type="term" value="P:fatty acid metabolic process"/>
    <property type="evidence" value="ECO:0007669"/>
    <property type="project" value="TreeGrafter"/>
</dbReference>
<name>A0AAN5DG97_9BILA</name>
<keyword evidence="1" id="KW-0521">NADP</keyword>
<dbReference type="InterPro" id="IPR036291">
    <property type="entry name" value="NAD(P)-bd_dom_sf"/>
</dbReference>
<evidence type="ECO:0008006" key="5">
    <source>
        <dbReference type="Google" id="ProtNLM"/>
    </source>
</evidence>
<evidence type="ECO:0000256" key="2">
    <source>
        <dbReference type="ARBA" id="ARBA00023002"/>
    </source>
</evidence>
<dbReference type="Proteomes" id="UP001328107">
    <property type="component" value="Unassembled WGS sequence"/>
</dbReference>
<keyword evidence="4" id="KW-1185">Reference proteome</keyword>
<dbReference type="PANTHER" id="PTHR43981:SF1">
    <property type="entry name" value="ENOYL-[ACYL-CARRIER-PROTEIN] REDUCTASE, MITOCHONDRIAL"/>
    <property type="match status" value="1"/>
</dbReference>
<evidence type="ECO:0000313" key="3">
    <source>
        <dbReference type="EMBL" id="GMR61570.1"/>
    </source>
</evidence>
<dbReference type="InterPro" id="IPR051034">
    <property type="entry name" value="Mito_Enoyl-ACP_Reductase"/>
</dbReference>
<dbReference type="PANTHER" id="PTHR43981">
    <property type="entry name" value="ENOYL-[ACYL-CARRIER-PROTEIN] REDUCTASE, MITOCHONDRIAL"/>
    <property type="match status" value="1"/>
</dbReference>
<evidence type="ECO:0000313" key="4">
    <source>
        <dbReference type="Proteomes" id="UP001328107"/>
    </source>
</evidence>
<comment type="caution">
    <text evidence="3">The sequence shown here is derived from an EMBL/GenBank/DDBJ whole genome shotgun (WGS) entry which is preliminary data.</text>
</comment>
<organism evidence="3 4">
    <name type="scientific">Pristionchus mayeri</name>
    <dbReference type="NCBI Taxonomy" id="1317129"/>
    <lineage>
        <taxon>Eukaryota</taxon>
        <taxon>Metazoa</taxon>
        <taxon>Ecdysozoa</taxon>
        <taxon>Nematoda</taxon>
        <taxon>Chromadorea</taxon>
        <taxon>Rhabditida</taxon>
        <taxon>Rhabditina</taxon>
        <taxon>Diplogasteromorpha</taxon>
        <taxon>Diplogasteroidea</taxon>
        <taxon>Neodiplogasteridae</taxon>
        <taxon>Pristionchus</taxon>
    </lineage>
</organism>
<reference evidence="4" key="1">
    <citation type="submission" date="2022-10" db="EMBL/GenBank/DDBJ databases">
        <title>Genome assembly of Pristionchus species.</title>
        <authorList>
            <person name="Yoshida K."/>
            <person name="Sommer R.J."/>
        </authorList>
    </citation>
    <scope>NUCLEOTIDE SEQUENCE [LARGE SCALE GENOMIC DNA]</scope>
    <source>
        <strain evidence="4">RS5460</strain>
    </source>
</reference>
<dbReference type="Gene3D" id="3.40.50.720">
    <property type="entry name" value="NAD(P)-binding Rossmann-like Domain"/>
    <property type="match status" value="1"/>
</dbReference>
<sequence>ADLSVVEEYELIKVDPRLSPLQAASIIGNPSAAWLMLSMSGLERGDWIIQNSANSAVGRAVIEMANDKGYHTINVVRDRPNIAELKADLLRLGRDIVWTEEEVSTEGRAFEGRPKLGLNGEERVACEFLIYSVEEERSSHTVS</sequence>
<proteinExistence type="predicted"/>
<dbReference type="AlphaFoldDB" id="A0AAN5DG97"/>
<dbReference type="GO" id="GO:0016491">
    <property type="term" value="F:oxidoreductase activity"/>
    <property type="evidence" value="ECO:0007669"/>
    <property type="project" value="UniProtKB-KW"/>
</dbReference>
<protein>
    <recommendedName>
        <fullName evidence="5">Alcohol dehydrogenase-like C-terminal domain-containing protein</fullName>
    </recommendedName>
</protein>
<evidence type="ECO:0000256" key="1">
    <source>
        <dbReference type="ARBA" id="ARBA00022857"/>
    </source>
</evidence>